<evidence type="ECO:0000313" key="1">
    <source>
        <dbReference type="EMBL" id="KZM36985.1"/>
    </source>
</evidence>
<dbReference type="PATRIC" id="fig|43678.3.peg.346"/>
<comment type="caution">
    <text evidence="1">The sequence shown here is derived from an EMBL/GenBank/DDBJ whole genome shotgun (WGS) entry which is preliminary data.</text>
</comment>
<protein>
    <submittedName>
        <fullName evidence="1">Uncharacterized protein</fullName>
    </submittedName>
</protein>
<reference evidence="1 2" key="1">
    <citation type="submission" date="2016-01" db="EMBL/GenBank/DDBJ databases">
        <title>Genome sequence of Oerskovia enterophila VJag, an agar and cellulose degrading bacterium.</title>
        <authorList>
            <person name="Poehlein A."/>
            <person name="Jag V."/>
            <person name="Bengelsdorf F."/>
            <person name="Duerre P."/>
            <person name="Daniel R."/>
        </authorList>
    </citation>
    <scope>NUCLEOTIDE SEQUENCE [LARGE SCALE GENOMIC DNA]</scope>
    <source>
        <strain evidence="1 2">VJag</strain>
    </source>
</reference>
<dbReference type="EMBL" id="LRIE01000034">
    <property type="protein sequence ID" value="KZM36985.1"/>
    <property type="molecule type" value="Genomic_DNA"/>
</dbReference>
<gene>
    <name evidence="1" type="ORF">OJAG_03250</name>
</gene>
<name>A0A163T1E7_9CELL</name>
<organism evidence="1 2">
    <name type="scientific">Oerskovia enterophila</name>
    <dbReference type="NCBI Taxonomy" id="43678"/>
    <lineage>
        <taxon>Bacteria</taxon>
        <taxon>Bacillati</taxon>
        <taxon>Actinomycetota</taxon>
        <taxon>Actinomycetes</taxon>
        <taxon>Micrococcales</taxon>
        <taxon>Cellulomonadaceae</taxon>
        <taxon>Oerskovia</taxon>
    </lineage>
</organism>
<proteinExistence type="predicted"/>
<dbReference type="AlphaFoldDB" id="A0A163T1E7"/>
<dbReference type="Proteomes" id="UP000076447">
    <property type="component" value="Unassembled WGS sequence"/>
</dbReference>
<evidence type="ECO:0000313" key="2">
    <source>
        <dbReference type="Proteomes" id="UP000076447"/>
    </source>
</evidence>
<dbReference type="SUPFAM" id="SSF116922">
    <property type="entry name" value="YugE-like"/>
    <property type="match status" value="1"/>
</dbReference>
<accession>A0A163T1E7</accession>
<sequence length="100" mass="11151">MQVWRSTIKNVLELLNELDPYGLTPGQPDGAPQDEYDLEAKPIAQRLINDGVITNAQVDAIWLKWFDEPLNEVIGMEATERFVDNLNSLPTPTTPSGDIS</sequence>
<dbReference type="InterPro" id="IPR023162">
    <property type="entry name" value="Apc36109-like_dom_sf"/>
</dbReference>